<sequence>MYNIDSISPQLSKSSAQGPISSLPVELLRKIIGFVYGANCQQRYFSLEAELDSEWVEVKPTSPSLFPYAVASVCTWWRDIMALIPEYWTRIVVIIDAPSPSPISVESCFQWSQNLPLNVYVTRSNPLPLNYCLSEPDRQRELAQVTLVMNSLRSNVLRCKKIHFDVVHSSSLPSIPEDFHGTAPYLRELELICHVDDDESPGRYEMDTARKWDFYCPELSDLALNGANFAASLQLLGSPKTLDSLKVGHYKAAHHLQWPLHLRDVCSVLLRNPQMRLHSLAFEDVEFEVDDAPLPYDHPPLFVKSFDFHSIKSDDITRILRFVQWTTFTTQINFTQCPVGELSIPLRPGRLRFKEIAVDQDLSVPLRKWVGDVLYVSASPCFDDKLLYQLGGGGSPLYIPRSGGGDPHRQFVCPLGKLYLDGCTNFSVAALKQMIKGRLEARFLDRWSLERIIVYPIVQLTVSGGPPLRIEDREWLDANVQHFIWEP</sequence>
<accession>A0ACB8AHE0</accession>
<proteinExistence type="predicted"/>
<protein>
    <submittedName>
        <fullName evidence="1">Uncharacterized protein</fullName>
    </submittedName>
</protein>
<comment type="caution">
    <text evidence="1">The sequence shown here is derived from an EMBL/GenBank/DDBJ whole genome shotgun (WGS) entry which is preliminary data.</text>
</comment>
<reference evidence="1" key="1">
    <citation type="journal article" date="2021" name="New Phytol.">
        <title>Evolutionary innovations through gain and loss of genes in the ectomycorrhizal Boletales.</title>
        <authorList>
            <person name="Wu G."/>
            <person name="Miyauchi S."/>
            <person name="Morin E."/>
            <person name="Kuo A."/>
            <person name="Drula E."/>
            <person name="Varga T."/>
            <person name="Kohler A."/>
            <person name="Feng B."/>
            <person name="Cao Y."/>
            <person name="Lipzen A."/>
            <person name="Daum C."/>
            <person name="Hundley H."/>
            <person name="Pangilinan J."/>
            <person name="Johnson J."/>
            <person name="Barry K."/>
            <person name="LaButti K."/>
            <person name="Ng V."/>
            <person name="Ahrendt S."/>
            <person name="Min B."/>
            <person name="Choi I.G."/>
            <person name="Park H."/>
            <person name="Plett J.M."/>
            <person name="Magnuson J."/>
            <person name="Spatafora J.W."/>
            <person name="Nagy L.G."/>
            <person name="Henrissat B."/>
            <person name="Grigoriev I.V."/>
            <person name="Yang Z.L."/>
            <person name="Xu J."/>
            <person name="Martin F.M."/>
        </authorList>
    </citation>
    <scope>NUCLEOTIDE SEQUENCE</scope>
    <source>
        <strain evidence="1">ATCC 28755</strain>
    </source>
</reference>
<gene>
    <name evidence="1" type="ORF">BJ138DRAFT_749699</name>
</gene>
<keyword evidence="2" id="KW-1185">Reference proteome</keyword>
<dbReference type="EMBL" id="MU267646">
    <property type="protein sequence ID" value="KAH7912667.1"/>
    <property type="molecule type" value="Genomic_DNA"/>
</dbReference>
<organism evidence="1 2">
    <name type="scientific">Hygrophoropsis aurantiaca</name>
    <dbReference type="NCBI Taxonomy" id="72124"/>
    <lineage>
        <taxon>Eukaryota</taxon>
        <taxon>Fungi</taxon>
        <taxon>Dikarya</taxon>
        <taxon>Basidiomycota</taxon>
        <taxon>Agaricomycotina</taxon>
        <taxon>Agaricomycetes</taxon>
        <taxon>Agaricomycetidae</taxon>
        <taxon>Boletales</taxon>
        <taxon>Coniophorineae</taxon>
        <taxon>Hygrophoropsidaceae</taxon>
        <taxon>Hygrophoropsis</taxon>
    </lineage>
</organism>
<name>A0ACB8AHE0_9AGAM</name>
<evidence type="ECO:0000313" key="2">
    <source>
        <dbReference type="Proteomes" id="UP000790377"/>
    </source>
</evidence>
<evidence type="ECO:0000313" key="1">
    <source>
        <dbReference type="EMBL" id="KAH7912667.1"/>
    </source>
</evidence>
<dbReference type="Proteomes" id="UP000790377">
    <property type="component" value="Unassembled WGS sequence"/>
</dbReference>